<dbReference type="AlphaFoldDB" id="A0A6G7XEM7"/>
<evidence type="ECO:0000259" key="1">
    <source>
        <dbReference type="Pfam" id="PF00535"/>
    </source>
</evidence>
<reference evidence="2 3" key="1">
    <citation type="submission" date="2020-03" db="EMBL/GenBank/DDBJ databases">
        <title>Leucobacter sp. nov., isolated from beetles.</title>
        <authorList>
            <person name="Hyun D.-W."/>
            <person name="Bae J.-W."/>
        </authorList>
    </citation>
    <scope>NUCLEOTIDE SEQUENCE [LARGE SCALE GENOMIC DNA]</scope>
    <source>
        <strain evidence="2 3">HDW9C</strain>
    </source>
</reference>
<keyword evidence="2" id="KW-0808">Transferase</keyword>
<dbReference type="PANTHER" id="PTHR22916">
    <property type="entry name" value="GLYCOSYLTRANSFERASE"/>
    <property type="match status" value="1"/>
</dbReference>
<proteinExistence type="predicted"/>
<evidence type="ECO:0000313" key="2">
    <source>
        <dbReference type="EMBL" id="QIK63003.1"/>
    </source>
</evidence>
<sequence length="295" mass="33373">MTIDILMPYYGDPEQLKEAVHSVLAQRDPDWRLVVLDDCYPKWDAQPWVTSLQDPRIVFERNPQNLGVSGSFNRSVDLATADYVTIMGCDDRMLPNYIGTVKAAIERFDNPEFVQPGVRVIDENGAASYPLVDRVKTWVRPRVPAGGALLSGENVMTTLLRGDWSYFPSICWRRDVLEKHRFSKDFEITLDLVIKSDILLEDGRLALLPEVVFEYRRHAASASSYTAKDGTRFNEEQAFYRSAVPRLRGKGWGRAARAAQNRITSRLNAVTKLPSALLSRDGAAIGTLSRYIFTR</sequence>
<gene>
    <name evidence="2" type="ORF">G7068_07195</name>
</gene>
<dbReference type="KEGG" id="lvi:G7068_07195"/>
<dbReference type="PANTHER" id="PTHR22916:SF3">
    <property type="entry name" value="UDP-GLCNAC:BETAGAL BETA-1,3-N-ACETYLGLUCOSAMINYLTRANSFERASE-LIKE PROTEIN 1"/>
    <property type="match status" value="1"/>
</dbReference>
<protein>
    <submittedName>
        <fullName evidence="2">Glycosyltransferase</fullName>
    </submittedName>
</protein>
<dbReference type="EMBL" id="CP049863">
    <property type="protein sequence ID" value="QIK63003.1"/>
    <property type="molecule type" value="Genomic_DNA"/>
</dbReference>
<dbReference type="GO" id="GO:0016758">
    <property type="term" value="F:hexosyltransferase activity"/>
    <property type="evidence" value="ECO:0007669"/>
    <property type="project" value="UniProtKB-ARBA"/>
</dbReference>
<dbReference type="RefSeq" id="WP_166290614.1">
    <property type="nucleotide sequence ID" value="NZ_CP049863.1"/>
</dbReference>
<dbReference type="InterPro" id="IPR029044">
    <property type="entry name" value="Nucleotide-diphossugar_trans"/>
</dbReference>
<name>A0A6G7XEM7_9MICO</name>
<dbReference type="Gene3D" id="3.90.550.10">
    <property type="entry name" value="Spore Coat Polysaccharide Biosynthesis Protein SpsA, Chain A"/>
    <property type="match status" value="1"/>
</dbReference>
<organism evidence="2 3">
    <name type="scientific">Leucobacter viscericola</name>
    <dbReference type="NCBI Taxonomy" id="2714935"/>
    <lineage>
        <taxon>Bacteria</taxon>
        <taxon>Bacillati</taxon>
        <taxon>Actinomycetota</taxon>
        <taxon>Actinomycetes</taxon>
        <taxon>Micrococcales</taxon>
        <taxon>Microbacteriaceae</taxon>
        <taxon>Leucobacter</taxon>
    </lineage>
</organism>
<keyword evidence="3" id="KW-1185">Reference proteome</keyword>
<feature type="domain" description="Glycosyltransferase 2-like" evidence="1">
    <location>
        <begin position="5"/>
        <end position="125"/>
    </location>
</feature>
<dbReference type="Pfam" id="PF00535">
    <property type="entry name" value="Glycos_transf_2"/>
    <property type="match status" value="1"/>
</dbReference>
<dbReference type="SUPFAM" id="SSF53448">
    <property type="entry name" value="Nucleotide-diphospho-sugar transferases"/>
    <property type="match status" value="1"/>
</dbReference>
<evidence type="ECO:0000313" key="3">
    <source>
        <dbReference type="Proteomes" id="UP000502677"/>
    </source>
</evidence>
<dbReference type="Proteomes" id="UP000502677">
    <property type="component" value="Chromosome"/>
</dbReference>
<dbReference type="InterPro" id="IPR001173">
    <property type="entry name" value="Glyco_trans_2-like"/>
</dbReference>
<accession>A0A6G7XEM7</accession>